<dbReference type="RefSeq" id="WP_344802405.1">
    <property type="nucleotide sequence ID" value="NZ_BAABAB010000007.1"/>
</dbReference>
<dbReference type="InterPro" id="IPR036390">
    <property type="entry name" value="WH_DNA-bd_sf"/>
</dbReference>
<dbReference type="Proteomes" id="UP001501490">
    <property type="component" value="Unassembled WGS sequence"/>
</dbReference>
<comment type="caution">
    <text evidence="2">The sequence shown here is derived from an EMBL/GenBank/DDBJ whole genome shotgun (WGS) entry which is preliminary data.</text>
</comment>
<dbReference type="Pfam" id="PF12840">
    <property type="entry name" value="HTH_20"/>
    <property type="match status" value="1"/>
</dbReference>
<dbReference type="CDD" id="cd00090">
    <property type="entry name" value="HTH_ARSR"/>
    <property type="match status" value="1"/>
</dbReference>
<dbReference type="SMART" id="SM00418">
    <property type="entry name" value="HTH_ARSR"/>
    <property type="match status" value="1"/>
</dbReference>
<reference evidence="3" key="1">
    <citation type="journal article" date="2019" name="Int. J. Syst. Evol. Microbiol.">
        <title>The Global Catalogue of Microorganisms (GCM) 10K type strain sequencing project: providing services to taxonomists for standard genome sequencing and annotation.</title>
        <authorList>
            <consortium name="The Broad Institute Genomics Platform"/>
            <consortium name="The Broad Institute Genome Sequencing Center for Infectious Disease"/>
            <person name="Wu L."/>
            <person name="Ma J."/>
        </authorList>
    </citation>
    <scope>NUCLEOTIDE SEQUENCE [LARGE SCALE GENOMIC DNA]</scope>
    <source>
        <strain evidence="3">JCM 16929</strain>
    </source>
</reference>
<name>A0ABP6ZKT6_9ACTN</name>
<protein>
    <submittedName>
        <fullName evidence="2">Winged helix-turn-helix domain-containing protein</fullName>
    </submittedName>
</protein>
<accession>A0ABP6ZKT6</accession>
<keyword evidence="3" id="KW-1185">Reference proteome</keyword>
<dbReference type="EMBL" id="BAABAB010000007">
    <property type="protein sequence ID" value="GAA3611946.1"/>
    <property type="molecule type" value="Genomic_DNA"/>
</dbReference>
<dbReference type="InterPro" id="IPR011991">
    <property type="entry name" value="ArsR-like_HTH"/>
</dbReference>
<evidence type="ECO:0000259" key="1">
    <source>
        <dbReference type="PROSITE" id="PS50987"/>
    </source>
</evidence>
<organism evidence="2 3">
    <name type="scientific">Microlunatus ginsengisoli</name>
    <dbReference type="NCBI Taxonomy" id="363863"/>
    <lineage>
        <taxon>Bacteria</taxon>
        <taxon>Bacillati</taxon>
        <taxon>Actinomycetota</taxon>
        <taxon>Actinomycetes</taxon>
        <taxon>Propionibacteriales</taxon>
        <taxon>Propionibacteriaceae</taxon>
        <taxon>Microlunatus</taxon>
    </lineage>
</organism>
<proteinExistence type="predicted"/>
<feature type="domain" description="HTH arsR-type" evidence="1">
    <location>
        <begin position="3"/>
        <end position="99"/>
    </location>
</feature>
<dbReference type="InterPro" id="IPR036388">
    <property type="entry name" value="WH-like_DNA-bd_sf"/>
</dbReference>
<dbReference type="InterPro" id="IPR001845">
    <property type="entry name" value="HTH_ArsR_DNA-bd_dom"/>
</dbReference>
<gene>
    <name evidence="2" type="ORF">GCM10022236_12180</name>
</gene>
<dbReference type="Gene3D" id="1.10.10.10">
    <property type="entry name" value="Winged helix-like DNA-binding domain superfamily/Winged helix DNA-binding domain"/>
    <property type="match status" value="1"/>
</dbReference>
<dbReference type="SUPFAM" id="SSF46785">
    <property type="entry name" value="Winged helix' DNA-binding domain"/>
    <property type="match status" value="1"/>
</dbReference>
<evidence type="ECO:0000313" key="2">
    <source>
        <dbReference type="EMBL" id="GAA3611946.1"/>
    </source>
</evidence>
<evidence type="ECO:0000313" key="3">
    <source>
        <dbReference type="Proteomes" id="UP001501490"/>
    </source>
</evidence>
<sequence>MDEQQDLVVVTSENLRGLAHPLRVRLLGLLRTYGPATATSLAEQLGLTSGALSYHLRQLEKYGFIVEDAERGNARERWWRAAHRTTIFEMDVPDGEGLIYEDAIVDAMVRNIARSRAARYDLPEPWRRALSLSDVLLQLTPDEASRLGAELNALLESYRGHRVGEPAPEGTRLVVAQFQLLPMPDGLATPGASEAGPA</sequence>
<dbReference type="PROSITE" id="PS50987">
    <property type="entry name" value="HTH_ARSR_2"/>
    <property type="match status" value="1"/>
</dbReference>